<dbReference type="EC" id="3.2.1.51" evidence="3"/>
<reference evidence="9 10" key="1">
    <citation type="submission" date="2019-11" db="EMBL/GenBank/DDBJ databases">
        <authorList>
            <person name="Zheng R.K."/>
            <person name="Sun C.M."/>
        </authorList>
    </citation>
    <scope>NUCLEOTIDE SEQUENCE [LARGE SCALE GENOMIC DNA]</scope>
    <source>
        <strain evidence="9 10">WC007</strain>
    </source>
</reference>
<protein>
    <recommendedName>
        <fullName evidence="3">alpha-L-fucosidase</fullName>
        <ecNumber evidence="3">3.2.1.51</ecNumber>
    </recommendedName>
</protein>
<dbReference type="PRINTS" id="PR00741">
    <property type="entry name" value="GLHYDRLASE29"/>
</dbReference>
<dbReference type="PANTHER" id="PTHR10030:SF37">
    <property type="entry name" value="ALPHA-L-FUCOSIDASE-RELATED"/>
    <property type="match status" value="1"/>
</dbReference>
<keyword evidence="6" id="KW-0326">Glycosidase</keyword>
<dbReference type="Gene3D" id="2.60.40.1180">
    <property type="entry name" value="Golgi alpha-mannosidase II"/>
    <property type="match status" value="1"/>
</dbReference>
<accession>A0A6I6JIG6</accession>
<dbReference type="Proteomes" id="UP000428260">
    <property type="component" value="Chromosome"/>
</dbReference>
<keyword evidence="10" id="KW-1185">Reference proteome</keyword>
<feature type="chain" id="PRO_5026247736" description="alpha-L-fucosidase" evidence="7">
    <location>
        <begin position="21"/>
        <end position="597"/>
    </location>
</feature>
<keyword evidence="4 7" id="KW-0732">Signal</keyword>
<dbReference type="SMART" id="SM00812">
    <property type="entry name" value="Alpha_L_fucos"/>
    <property type="match status" value="1"/>
</dbReference>
<evidence type="ECO:0000313" key="10">
    <source>
        <dbReference type="Proteomes" id="UP000428260"/>
    </source>
</evidence>
<dbReference type="RefSeq" id="WP_158862768.1">
    <property type="nucleotide sequence ID" value="NZ_CP046401.1"/>
</dbReference>
<evidence type="ECO:0000256" key="1">
    <source>
        <dbReference type="ARBA" id="ARBA00004071"/>
    </source>
</evidence>
<dbReference type="PANTHER" id="PTHR10030">
    <property type="entry name" value="ALPHA-L-FUCOSIDASE"/>
    <property type="match status" value="1"/>
</dbReference>
<evidence type="ECO:0000256" key="2">
    <source>
        <dbReference type="ARBA" id="ARBA00007951"/>
    </source>
</evidence>
<comment type="similarity">
    <text evidence="2">Belongs to the glycosyl hydrolase 29 family.</text>
</comment>
<keyword evidence="5" id="KW-0378">Hydrolase</keyword>
<evidence type="ECO:0000256" key="4">
    <source>
        <dbReference type="ARBA" id="ARBA00022729"/>
    </source>
</evidence>
<dbReference type="Gene3D" id="2.60.120.260">
    <property type="entry name" value="Galactose-binding domain-like"/>
    <property type="match status" value="1"/>
</dbReference>
<feature type="domain" description="Glycoside hydrolase family 29 N-terminal" evidence="8">
    <location>
        <begin position="25"/>
        <end position="351"/>
    </location>
</feature>
<dbReference type="GO" id="GO:0016139">
    <property type="term" value="P:glycoside catabolic process"/>
    <property type="evidence" value="ECO:0007669"/>
    <property type="project" value="TreeGrafter"/>
</dbReference>
<dbReference type="EMBL" id="CP046401">
    <property type="protein sequence ID" value="QGY42536.1"/>
    <property type="molecule type" value="Genomic_DNA"/>
</dbReference>
<dbReference type="AlphaFoldDB" id="A0A6I6JIG6"/>
<proteinExistence type="inferred from homology"/>
<gene>
    <name evidence="9" type="ORF">GM418_02360</name>
</gene>
<feature type="signal peptide" evidence="7">
    <location>
        <begin position="1"/>
        <end position="20"/>
    </location>
</feature>
<evidence type="ECO:0000313" key="9">
    <source>
        <dbReference type="EMBL" id="QGY42536.1"/>
    </source>
</evidence>
<dbReference type="GO" id="GO:0004560">
    <property type="term" value="F:alpha-L-fucosidase activity"/>
    <property type="evidence" value="ECO:0007669"/>
    <property type="project" value="InterPro"/>
</dbReference>
<evidence type="ECO:0000256" key="3">
    <source>
        <dbReference type="ARBA" id="ARBA00012662"/>
    </source>
</evidence>
<evidence type="ECO:0000256" key="5">
    <source>
        <dbReference type="ARBA" id="ARBA00022801"/>
    </source>
</evidence>
<dbReference type="GO" id="GO:0006004">
    <property type="term" value="P:fucose metabolic process"/>
    <property type="evidence" value="ECO:0007669"/>
    <property type="project" value="InterPro"/>
</dbReference>
<evidence type="ECO:0000259" key="8">
    <source>
        <dbReference type="Pfam" id="PF01120"/>
    </source>
</evidence>
<dbReference type="Gene3D" id="3.20.20.80">
    <property type="entry name" value="Glycosidases"/>
    <property type="match status" value="1"/>
</dbReference>
<evidence type="ECO:0000256" key="6">
    <source>
        <dbReference type="ARBA" id="ARBA00023295"/>
    </source>
</evidence>
<dbReference type="Pfam" id="PF01120">
    <property type="entry name" value="Alpha_L_fucos"/>
    <property type="match status" value="1"/>
</dbReference>
<organism evidence="9 10">
    <name type="scientific">Maribellus comscasis</name>
    <dbReference type="NCBI Taxonomy" id="2681766"/>
    <lineage>
        <taxon>Bacteria</taxon>
        <taxon>Pseudomonadati</taxon>
        <taxon>Bacteroidota</taxon>
        <taxon>Bacteroidia</taxon>
        <taxon>Marinilabiliales</taxon>
        <taxon>Prolixibacteraceae</taxon>
        <taxon>Maribellus</taxon>
    </lineage>
</organism>
<evidence type="ECO:0000256" key="7">
    <source>
        <dbReference type="SAM" id="SignalP"/>
    </source>
</evidence>
<sequence>MNRKLIFMLIAVFLNMNVFSQEEIWDETEEEKTERLQWWNDARFGMFIHWGPYSQLAGEYKGERIDGIAEWIMKHAKIPVNEYRELAHEMNPIKFDAGKWVQLAKATGMKYIVITAKHHDGFAMYKSEVSPYNIVDWTSFNRDPLKELSQACAKEGIKFCVYYSHREDWDHPGGYGNNWDYDNDWGSHLYNQENFRKYLEEKAKPQLRELLTNYGPIGLVWFDRGMYTQEQGFEFVNLLHNLQPSILVNGRVGNYDQEILGDYQNMNDNGTPPGGIEEYWESPQTLNDTWGFSKYDTNWKTPEYVIQRLLEIVSRGGNYLLNIGPKGNGEIPDATIEIFSKVGPWVKRNAESIYGTTANPFGELPWGYCTVNGNKLYLFIRDWPQDGVLMVHGLKNAVTSAYMLLNKTSKLAVSQNEKQTQISLPKSPIDDPISVLVLEIDGCPRVDPPIVLQGDSGLIRLDYLKVITQGKTKTRFNRKGGFHISKWTGPEDTAEWLIHVNEPGKFKINITYAANKEWEQQPFEITIGKSNIERHVVYTGDWYNYHEFPSGYIDLPNAGEYTLTIRPKVSGRTFLMYLQSITLSPVKKIKQEGWGAD</sequence>
<name>A0A6I6JIG6_9BACT</name>
<dbReference type="InterPro" id="IPR013780">
    <property type="entry name" value="Glyco_hydro_b"/>
</dbReference>
<dbReference type="InterPro" id="IPR016286">
    <property type="entry name" value="FUC_metazoa-typ"/>
</dbReference>
<comment type="function">
    <text evidence="1">Alpha-L-fucosidase is responsible for hydrolyzing the alpha-1,6-linked fucose joined to the reducing-end N-acetylglucosamine of the carbohydrate moieties of glycoproteins.</text>
</comment>
<dbReference type="InterPro" id="IPR017853">
    <property type="entry name" value="GH"/>
</dbReference>
<dbReference type="SUPFAM" id="SSF51445">
    <property type="entry name" value="(Trans)glycosidases"/>
    <property type="match status" value="1"/>
</dbReference>
<dbReference type="GO" id="GO:0005764">
    <property type="term" value="C:lysosome"/>
    <property type="evidence" value="ECO:0007669"/>
    <property type="project" value="TreeGrafter"/>
</dbReference>
<dbReference type="InterPro" id="IPR000933">
    <property type="entry name" value="Glyco_hydro_29"/>
</dbReference>
<dbReference type="InterPro" id="IPR057739">
    <property type="entry name" value="Glyco_hydro_29_N"/>
</dbReference>
<dbReference type="KEGG" id="mcos:GM418_02360"/>